<accession>A0A2J0LGE7</accession>
<evidence type="ECO:0000256" key="4">
    <source>
        <dbReference type="ARBA" id="ARBA00022980"/>
    </source>
</evidence>
<dbReference type="NCBIfam" id="TIGR03625">
    <property type="entry name" value="L3_bact"/>
    <property type="match status" value="1"/>
</dbReference>
<evidence type="ECO:0000313" key="12">
    <source>
        <dbReference type="Proteomes" id="UP000231267"/>
    </source>
</evidence>
<dbReference type="Gene3D" id="3.30.160.810">
    <property type="match status" value="1"/>
</dbReference>
<dbReference type="Pfam" id="PF00297">
    <property type="entry name" value="Ribosomal_L3"/>
    <property type="match status" value="1"/>
</dbReference>
<dbReference type="FunFam" id="3.30.160.810:FF:000001">
    <property type="entry name" value="50S ribosomal protein L3"/>
    <property type="match status" value="1"/>
</dbReference>
<evidence type="ECO:0000256" key="1">
    <source>
        <dbReference type="ARBA" id="ARBA00006540"/>
    </source>
</evidence>
<dbReference type="Proteomes" id="UP000231267">
    <property type="component" value="Unassembled WGS sequence"/>
</dbReference>
<reference evidence="11 12" key="1">
    <citation type="submission" date="2017-09" db="EMBL/GenBank/DDBJ databases">
        <title>Depth-based differentiation of microbial function through sediment-hosted aquifers and enrichment of novel symbionts in the deep terrestrial subsurface.</title>
        <authorList>
            <person name="Probst A.J."/>
            <person name="Ladd B."/>
            <person name="Jarett J.K."/>
            <person name="Geller-Mcgrath D.E."/>
            <person name="Sieber C.M."/>
            <person name="Emerson J.B."/>
            <person name="Anantharaman K."/>
            <person name="Thomas B.C."/>
            <person name="Malmstrom R."/>
            <person name="Stieglmeier M."/>
            <person name="Klingl A."/>
            <person name="Woyke T."/>
            <person name="Ryan C.M."/>
            <person name="Banfield J.F."/>
        </authorList>
    </citation>
    <scope>NUCLEOTIDE SEQUENCE [LARGE SCALE GENOMIC DNA]</scope>
    <source>
        <strain evidence="11">CG12_big_fil_rev_8_21_14_0_65_43_15</strain>
    </source>
</reference>
<evidence type="ECO:0000256" key="3">
    <source>
        <dbReference type="ARBA" id="ARBA00022884"/>
    </source>
</evidence>
<evidence type="ECO:0000256" key="10">
    <source>
        <dbReference type="SAM" id="MobiDB-lite"/>
    </source>
</evidence>
<feature type="region of interest" description="Disordered" evidence="10">
    <location>
        <begin position="128"/>
        <end position="163"/>
    </location>
</feature>
<evidence type="ECO:0000256" key="6">
    <source>
        <dbReference type="ARBA" id="ARBA00035243"/>
    </source>
</evidence>
<organism evidence="11 12">
    <name type="scientific">Candidatus Taenaricola geysiri</name>
    <dbReference type="NCBI Taxonomy" id="1974752"/>
    <lineage>
        <taxon>Bacteria</taxon>
        <taxon>Pseudomonadati</taxon>
        <taxon>Candidatus Omnitrophota</taxon>
        <taxon>Candidatus Taenaricola</taxon>
    </lineage>
</organism>
<keyword evidence="3 7" id="KW-0694">RNA-binding</keyword>
<feature type="region of interest" description="Disordered" evidence="10">
    <location>
        <begin position="213"/>
        <end position="238"/>
    </location>
</feature>
<dbReference type="PROSITE" id="PS00474">
    <property type="entry name" value="RIBOSOMAL_L3"/>
    <property type="match status" value="1"/>
</dbReference>
<dbReference type="InterPro" id="IPR019927">
    <property type="entry name" value="Ribosomal_uL3_bac/org-type"/>
</dbReference>
<dbReference type="InterPro" id="IPR019926">
    <property type="entry name" value="Ribosomal_uL3_CS"/>
</dbReference>
<dbReference type="GO" id="GO:0003735">
    <property type="term" value="F:structural constituent of ribosome"/>
    <property type="evidence" value="ECO:0007669"/>
    <property type="project" value="UniProtKB-UniRule"/>
</dbReference>
<gene>
    <name evidence="7" type="primary">rplC</name>
    <name evidence="11" type="ORF">COW11_05915</name>
</gene>
<dbReference type="GO" id="GO:0019843">
    <property type="term" value="F:rRNA binding"/>
    <property type="evidence" value="ECO:0007669"/>
    <property type="project" value="UniProtKB-UniRule"/>
</dbReference>
<evidence type="ECO:0000256" key="2">
    <source>
        <dbReference type="ARBA" id="ARBA00022730"/>
    </source>
</evidence>
<dbReference type="InterPro" id="IPR000597">
    <property type="entry name" value="Ribosomal_uL3"/>
</dbReference>
<dbReference type="GO" id="GO:0022625">
    <property type="term" value="C:cytosolic large ribosomal subunit"/>
    <property type="evidence" value="ECO:0007669"/>
    <property type="project" value="TreeGrafter"/>
</dbReference>
<comment type="function">
    <text evidence="7 9">One of the primary rRNA binding proteins, it binds directly near the 3'-end of the 23S rRNA, where it nucleates assembly of the 50S subunit.</text>
</comment>
<keyword evidence="4 7" id="KW-0689">Ribosomal protein</keyword>
<name>A0A2J0LGE7_9BACT</name>
<dbReference type="PANTHER" id="PTHR11229">
    <property type="entry name" value="50S RIBOSOMAL PROTEIN L3"/>
    <property type="match status" value="1"/>
</dbReference>
<dbReference type="PANTHER" id="PTHR11229:SF16">
    <property type="entry name" value="LARGE RIBOSOMAL SUBUNIT PROTEIN UL3C"/>
    <property type="match status" value="1"/>
</dbReference>
<dbReference type="SUPFAM" id="SSF50447">
    <property type="entry name" value="Translation proteins"/>
    <property type="match status" value="1"/>
</dbReference>
<feature type="compositionally biased region" description="Basic residues" evidence="10">
    <location>
        <begin position="213"/>
        <end position="222"/>
    </location>
</feature>
<dbReference type="GO" id="GO:0006412">
    <property type="term" value="P:translation"/>
    <property type="evidence" value="ECO:0007669"/>
    <property type="project" value="UniProtKB-UniRule"/>
</dbReference>
<evidence type="ECO:0000256" key="8">
    <source>
        <dbReference type="RuleBase" id="RU003905"/>
    </source>
</evidence>
<dbReference type="FunFam" id="2.40.30.10:FF:000004">
    <property type="entry name" value="50S ribosomal protein L3"/>
    <property type="match status" value="1"/>
</dbReference>
<dbReference type="EMBL" id="PFGP01000133">
    <property type="protein sequence ID" value="PIW65944.1"/>
    <property type="molecule type" value="Genomic_DNA"/>
</dbReference>
<evidence type="ECO:0000313" key="11">
    <source>
        <dbReference type="EMBL" id="PIW65944.1"/>
    </source>
</evidence>
<dbReference type="AlphaFoldDB" id="A0A2J0LGE7"/>
<protein>
    <recommendedName>
        <fullName evidence="6 7">Large ribosomal subunit protein uL3</fullName>
    </recommendedName>
</protein>
<keyword evidence="2 7" id="KW-0699">rRNA-binding</keyword>
<evidence type="ECO:0000256" key="7">
    <source>
        <dbReference type="HAMAP-Rule" id="MF_01325"/>
    </source>
</evidence>
<dbReference type="Gene3D" id="2.40.30.10">
    <property type="entry name" value="Translation factors"/>
    <property type="match status" value="1"/>
</dbReference>
<evidence type="ECO:0000256" key="9">
    <source>
        <dbReference type="RuleBase" id="RU003906"/>
    </source>
</evidence>
<dbReference type="InterPro" id="IPR009000">
    <property type="entry name" value="Transl_B-barrel_sf"/>
</dbReference>
<dbReference type="HAMAP" id="MF_01325_B">
    <property type="entry name" value="Ribosomal_uL3_B"/>
    <property type="match status" value="1"/>
</dbReference>
<comment type="similarity">
    <text evidence="1 7 8">Belongs to the universal ribosomal protein uL3 family.</text>
</comment>
<sequence>MIQGLLGKKLGMTQIFNQEGNIVPVTVIEAGPCPILQIKTVEKDGYSAIQVGFEARKESRVNKPLTGHFKKAGVKPKHYIREFSVEKPEDYKIGQDILVDIFAVSDAVDIIGVSIGKGFQGGMKRHNWSGGPESHGSMHHRAPGSVGASSDPSRTYKGQKLPGRMGNARVTVQNLEVMSIDKDNNLLVVKGAVPGSDGGLLVIRKGKKKTRILAKQKPVVKKKKEEAKMKKAQPAKKK</sequence>
<proteinExistence type="inferred from homology"/>
<keyword evidence="5 7" id="KW-0687">Ribonucleoprotein</keyword>
<comment type="caution">
    <text evidence="11">The sequence shown here is derived from an EMBL/GenBank/DDBJ whole genome shotgun (WGS) entry which is preliminary data.</text>
</comment>
<comment type="subunit">
    <text evidence="7 9">Part of the 50S ribosomal subunit. Forms a cluster with proteins L14 and L19.</text>
</comment>
<evidence type="ECO:0000256" key="5">
    <source>
        <dbReference type="ARBA" id="ARBA00023274"/>
    </source>
</evidence>